<comment type="caution">
    <text evidence="2">The sequence shown here is derived from an EMBL/GenBank/DDBJ whole genome shotgun (WGS) entry which is preliminary data.</text>
</comment>
<name>A0ABV1KFM3_9PSEU</name>
<feature type="chain" id="PRO_5045059703" evidence="1">
    <location>
        <begin position="26"/>
        <end position="177"/>
    </location>
</feature>
<organism evidence="2 3">
    <name type="scientific">Pseudonocardia nematodicida</name>
    <dbReference type="NCBI Taxonomy" id="1206997"/>
    <lineage>
        <taxon>Bacteria</taxon>
        <taxon>Bacillati</taxon>
        <taxon>Actinomycetota</taxon>
        <taxon>Actinomycetes</taxon>
        <taxon>Pseudonocardiales</taxon>
        <taxon>Pseudonocardiaceae</taxon>
        <taxon>Pseudonocardia</taxon>
    </lineage>
</organism>
<keyword evidence="3" id="KW-1185">Reference proteome</keyword>
<sequence>MRVRIRLVAIVVGLTGLAGCATSSAFPERPYVLDVDLVDPCAALTDTQRETFGLRPGSVGTAQGGTSRACAWMGVNGVGFTFQTLASEAAVAIDAEPTSAIVTVAGFGGVQSSPPAEGTGLPFCQVVIDVADEASVRTQMQVTPVAPDADQRTVEDTCTQVRDVAAMMLDTLHSQQS</sequence>
<proteinExistence type="predicted"/>
<dbReference type="Proteomes" id="UP001494902">
    <property type="component" value="Unassembled WGS sequence"/>
</dbReference>
<dbReference type="EMBL" id="JBEDNQ010000010">
    <property type="protein sequence ID" value="MEQ3553260.1"/>
    <property type="molecule type" value="Genomic_DNA"/>
</dbReference>
<dbReference type="InterPro" id="IPR024520">
    <property type="entry name" value="DUF3558"/>
</dbReference>
<protein>
    <submittedName>
        <fullName evidence="2">DUF3558 family protein</fullName>
    </submittedName>
</protein>
<feature type="signal peptide" evidence="1">
    <location>
        <begin position="1"/>
        <end position="25"/>
    </location>
</feature>
<evidence type="ECO:0000256" key="1">
    <source>
        <dbReference type="SAM" id="SignalP"/>
    </source>
</evidence>
<dbReference type="PROSITE" id="PS51257">
    <property type="entry name" value="PROKAR_LIPOPROTEIN"/>
    <property type="match status" value="1"/>
</dbReference>
<dbReference type="RefSeq" id="WP_349300331.1">
    <property type="nucleotide sequence ID" value="NZ_JBEDNQ010000010.1"/>
</dbReference>
<evidence type="ECO:0000313" key="3">
    <source>
        <dbReference type="Proteomes" id="UP001494902"/>
    </source>
</evidence>
<keyword evidence="1" id="KW-0732">Signal</keyword>
<reference evidence="2 3" key="1">
    <citation type="submission" date="2024-03" db="EMBL/GenBank/DDBJ databases">
        <title>Draft genome sequence of Pseudonocardia nematodicida JCM 31783.</title>
        <authorList>
            <person name="Butdee W."/>
            <person name="Duangmal K."/>
        </authorList>
    </citation>
    <scope>NUCLEOTIDE SEQUENCE [LARGE SCALE GENOMIC DNA]</scope>
    <source>
        <strain evidence="2 3">JCM 31783</strain>
    </source>
</reference>
<dbReference type="Pfam" id="PF12079">
    <property type="entry name" value="DUF3558"/>
    <property type="match status" value="1"/>
</dbReference>
<accession>A0ABV1KFM3</accession>
<gene>
    <name evidence="2" type="ORF">WIS52_22550</name>
</gene>
<evidence type="ECO:0000313" key="2">
    <source>
        <dbReference type="EMBL" id="MEQ3553260.1"/>
    </source>
</evidence>